<evidence type="ECO:0000256" key="9">
    <source>
        <dbReference type="ARBA" id="ARBA00022729"/>
    </source>
</evidence>
<evidence type="ECO:0000256" key="2">
    <source>
        <dbReference type="ARBA" id="ARBA00001947"/>
    </source>
</evidence>
<dbReference type="SUPFAM" id="SSF55486">
    <property type="entry name" value="Metalloproteases ('zincins'), catalytic domain"/>
    <property type="match status" value="1"/>
</dbReference>
<dbReference type="Pfam" id="PF18962">
    <property type="entry name" value="Por_Secre_tail"/>
    <property type="match status" value="1"/>
</dbReference>
<proteinExistence type="inferred from homology"/>
<dbReference type="PANTHER" id="PTHR11533:SF174">
    <property type="entry name" value="PUROMYCIN-SENSITIVE AMINOPEPTIDASE-RELATED"/>
    <property type="match status" value="1"/>
</dbReference>
<dbReference type="Proteomes" id="UP000660070">
    <property type="component" value="Unassembled WGS sequence"/>
</dbReference>
<dbReference type="Gene3D" id="1.10.390.10">
    <property type="entry name" value="Neutral Protease Domain 2"/>
    <property type="match status" value="1"/>
</dbReference>
<dbReference type="InterPro" id="IPR027268">
    <property type="entry name" value="Peptidase_M4/M1_CTD_sf"/>
</dbReference>
<evidence type="ECO:0000256" key="10">
    <source>
        <dbReference type="ARBA" id="ARBA00022801"/>
    </source>
</evidence>
<dbReference type="Pfam" id="PF01433">
    <property type="entry name" value="Peptidase_M1"/>
    <property type="match status" value="1"/>
</dbReference>
<protein>
    <recommendedName>
        <fullName evidence="5">Aminopeptidase N</fullName>
        <ecNumber evidence="4">3.4.11.2</ecNumber>
    </recommendedName>
</protein>
<dbReference type="EC" id="3.4.11.2" evidence="4"/>
<keyword evidence="9 13" id="KW-0732">Signal</keyword>
<evidence type="ECO:0000256" key="5">
    <source>
        <dbReference type="ARBA" id="ARBA00015611"/>
    </source>
</evidence>
<evidence type="ECO:0000256" key="4">
    <source>
        <dbReference type="ARBA" id="ARBA00012564"/>
    </source>
</evidence>
<accession>A0ABS0F7K6</accession>
<evidence type="ECO:0000256" key="11">
    <source>
        <dbReference type="ARBA" id="ARBA00022833"/>
    </source>
</evidence>
<evidence type="ECO:0000259" key="15">
    <source>
        <dbReference type="Pfam" id="PF17900"/>
    </source>
</evidence>
<comment type="similarity">
    <text evidence="3">Belongs to the peptidase M1 family.</text>
</comment>
<gene>
    <name evidence="17" type="ORF">IV494_00540</name>
</gene>
<keyword evidence="12" id="KW-0482">Metalloprotease</keyword>
<evidence type="ECO:0000313" key="18">
    <source>
        <dbReference type="Proteomes" id="UP000660070"/>
    </source>
</evidence>
<feature type="signal peptide" evidence="13">
    <location>
        <begin position="1"/>
        <end position="21"/>
    </location>
</feature>
<dbReference type="CDD" id="cd09603">
    <property type="entry name" value="M1_APN_like"/>
    <property type="match status" value="1"/>
</dbReference>
<dbReference type="InterPro" id="IPR014782">
    <property type="entry name" value="Peptidase_M1_dom"/>
</dbReference>
<evidence type="ECO:0000256" key="12">
    <source>
        <dbReference type="ARBA" id="ARBA00023049"/>
    </source>
</evidence>
<dbReference type="InterPro" id="IPR026444">
    <property type="entry name" value="Secre_tail"/>
</dbReference>
<dbReference type="SUPFAM" id="SSF63737">
    <property type="entry name" value="Leukotriene A4 hydrolase N-terminal domain"/>
    <property type="match status" value="1"/>
</dbReference>
<dbReference type="InterPro" id="IPR050344">
    <property type="entry name" value="Peptidase_M1_aminopeptidases"/>
</dbReference>
<name>A0ABS0F7K6_9FLAO</name>
<keyword evidence="7" id="KW-0645">Protease</keyword>
<organism evidence="17 18">
    <name type="scientific">Kaistella gelatinilytica</name>
    <dbReference type="NCBI Taxonomy" id="2787636"/>
    <lineage>
        <taxon>Bacteria</taxon>
        <taxon>Pseudomonadati</taxon>
        <taxon>Bacteroidota</taxon>
        <taxon>Flavobacteriia</taxon>
        <taxon>Flavobacteriales</taxon>
        <taxon>Weeksellaceae</taxon>
        <taxon>Chryseobacterium group</taxon>
        <taxon>Kaistella</taxon>
    </lineage>
</organism>
<dbReference type="PANTHER" id="PTHR11533">
    <property type="entry name" value="PROTEASE M1 ZINC METALLOPROTEASE"/>
    <property type="match status" value="1"/>
</dbReference>
<dbReference type="EMBL" id="JADPVI010000001">
    <property type="protein sequence ID" value="MBF8455656.1"/>
    <property type="molecule type" value="Genomic_DNA"/>
</dbReference>
<evidence type="ECO:0000256" key="1">
    <source>
        <dbReference type="ARBA" id="ARBA00000098"/>
    </source>
</evidence>
<keyword evidence="18" id="KW-1185">Reference proteome</keyword>
<keyword evidence="10" id="KW-0378">Hydrolase</keyword>
<dbReference type="Gene3D" id="2.60.40.1730">
    <property type="entry name" value="tricorn interacting facor f3 domain"/>
    <property type="match status" value="1"/>
</dbReference>
<dbReference type="InterPro" id="IPR042097">
    <property type="entry name" value="Aminopeptidase_N-like_N_sf"/>
</dbReference>
<feature type="chain" id="PRO_5045087646" description="Aminopeptidase N" evidence="13">
    <location>
        <begin position="22"/>
        <end position="642"/>
    </location>
</feature>
<sequence length="642" mass="72810">MKKLYLLILTALFSVTLFSQSYSENKTLVDNELKNYEKMINFNVNPNTLNYDLKYQRMEVNLDPAILQISGSVTSHFLPNSAMSSIYFDFTDQIPVSEILYHGTNLNFQQLSTKELKIDFPTTLPANTLDSLTVKYSGVPDNSGRTSFYVGNHSGSPVMSTLSEPYGAQNWFPTKQSMNDKIDRFDMKITTPELYSVASNGKLMSENLVPGNKKVTYWRTQYPTAAYLIAFSIGEFVKTTDVMGNTSFPYVNYLYPDTSTNPAIQNNLEWTKQCMTIFENYFGPYPFSNEKYGHMEFAVNGACMEHQTMSSMSSFGKTEIAHELSHQWFGDKITCGSWNEAWLNEGFATYAEHVIFEKNIKTHAEFMAHLANQINVITSLPNGKIYVNDSDLGNIATVFSGRLTYVKGGFTLRMIKWILGDDIFYQMLKDYTSNPAFIYKYAKTEDFKNQILTSTGKDFTEFFNDWIYGEGYPTYTIKWNQPVANQDLKFLVSQTQSDPSVSFFKLPLPITITGTNGEIADLVLDNNLNGQSFSKPLNFQVATVEFNKEYEIIEKNSTVVFDAALATDSKVKEEIVLFPNPVKDQLNFKGISKITPFEIYALDGKLIKKGNYKPSNSINISSLNSGVYIIKIEGKNLKFSKK</sequence>
<evidence type="ECO:0000256" key="3">
    <source>
        <dbReference type="ARBA" id="ARBA00010136"/>
    </source>
</evidence>
<evidence type="ECO:0000313" key="17">
    <source>
        <dbReference type="EMBL" id="MBF8455656.1"/>
    </source>
</evidence>
<keyword evidence="6" id="KW-0031">Aminopeptidase</keyword>
<feature type="domain" description="Peptidase M1 membrane alanine aminopeptidase" evidence="14">
    <location>
        <begin position="317"/>
        <end position="466"/>
    </location>
</feature>
<evidence type="ECO:0000259" key="14">
    <source>
        <dbReference type="Pfam" id="PF01433"/>
    </source>
</evidence>
<evidence type="ECO:0000256" key="8">
    <source>
        <dbReference type="ARBA" id="ARBA00022723"/>
    </source>
</evidence>
<reference evidence="17 18" key="1">
    <citation type="submission" date="2020-11" db="EMBL/GenBank/DDBJ databases">
        <title>Kaistella gelatinilytica sp. nov., a flavobacterium isolated from Antarctic Soil.</title>
        <authorList>
            <person name="Li J."/>
        </authorList>
    </citation>
    <scope>NUCLEOTIDE SEQUENCE [LARGE SCALE GENOMIC DNA]</scope>
    <source>
        <strain evidence="17 18">G5-32</strain>
    </source>
</reference>
<comment type="catalytic activity">
    <reaction evidence="1">
        <text>Release of an N-terminal amino acid, Xaa-|-Yaa- from a peptide, amide or arylamide. Xaa is preferably Ala, but may be most amino acids including Pro (slow action). When a terminal hydrophobic residue is followed by a prolyl residue, the two may be released as an intact Xaa-Pro dipeptide.</text>
        <dbReference type="EC" id="3.4.11.2"/>
    </reaction>
</comment>
<feature type="domain" description="Aminopeptidase N-like N-terminal" evidence="15">
    <location>
        <begin position="56"/>
        <end position="228"/>
    </location>
</feature>
<dbReference type="PRINTS" id="PR00756">
    <property type="entry name" value="ALADIPTASE"/>
</dbReference>
<feature type="domain" description="Secretion system C-terminal sorting" evidence="16">
    <location>
        <begin position="577"/>
        <end position="642"/>
    </location>
</feature>
<comment type="caution">
    <text evidence="17">The sequence shown here is derived from an EMBL/GenBank/DDBJ whole genome shotgun (WGS) entry which is preliminary data.</text>
</comment>
<evidence type="ECO:0000256" key="13">
    <source>
        <dbReference type="SAM" id="SignalP"/>
    </source>
</evidence>
<dbReference type="InterPro" id="IPR045357">
    <property type="entry name" value="Aminopeptidase_N-like_N"/>
</dbReference>
<evidence type="ECO:0000259" key="16">
    <source>
        <dbReference type="Pfam" id="PF18962"/>
    </source>
</evidence>
<dbReference type="RefSeq" id="WP_196078228.1">
    <property type="nucleotide sequence ID" value="NZ_JADPVI010000001.1"/>
</dbReference>
<comment type="cofactor">
    <cofactor evidence="2">
        <name>Zn(2+)</name>
        <dbReference type="ChEBI" id="CHEBI:29105"/>
    </cofactor>
</comment>
<dbReference type="Pfam" id="PF17900">
    <property type="entry name" value="Peptidase_M1_N"/>
    <property type="match status" value="1"/>
</dbReference>
<evidence type="ECO:0000256" key="7">
    <source>
        <dbReference type="ARBA" id="ARBA00022670"/>
    </source>
</evidence>
<evidence type="ECO:0000256" key="6">
    <source>
        <dbReference type="ARBA" id="ARBA00022438"/>
    </source>
</evidence>
<keyword evidence="8" id="KW-0479">Metal-binding</keyword>
<dbReference type="InterPro" id="IPR001930">
    <property type="entry name" value="Peptidase_M1"/>
</dbReference>
<dbReference type="NCBIfam" id="TIGR04183">
    <property type="entry name" value="Por_Secre_tail"/>
    <property type="match status" value="1"/>
</dbReference>
<keyword evidence="11" id="KW-0862">Zinc</keyword>